<dbReference type="GO" id="GO:0006270">
    <property type="term" value="P:DNA replication initiation"/>
    <property type="evidence" value="ECO:0007669"/>
    <property type="project" value="InterPro"/>
</dbReference>
<comment type="subcellular location">
    <subcellularLocation>
        <location evidence="1">Nucleus</location>
    </subcellularLocation>
</comment>
<evidence type="ECO:0000313" key="8">
    <source>
        <dbReference type="Proteomes" id="UP000644660"/>
    </source>
</evidence>
<dbReference type="GO" id="GO:0031261">
    <property type="term" value="C:DNA replication preinitiation complex"/>
    <property type="evidence" value="ECO:0007669"/>
    <property type="project" value="TreeGrafter"/>
</dbReference>
<evidence type="ECO:0000256" key="4">
    <source>
        <dbReference type="ARBA" id="ARBA00023242"/>
    </source>
</evidence>
<protein>
    <submittedName>
        <fullName evidence="7">Similar to Saccharomyces cerevisiae YLR103C CDC45 DNA replication initiation factor</fullName>
    </submittedName>
</protein>
<dbReference type="Proteomes" id="UP000644660">
    <property type="component" value="Unassembled WGS sequence"/>
</dbReference>
<comment type="caution">
    <text evidence="7">The sequence shown here is derived from an EMBL/GenBank/DDBJ whole genome shotgun (WGS) entry which is preliminary data.</text>
</comment>
<keyword evidence="8" id="KW-1185">Reference proteome</keyword>
<keyword evidence="7" id="KW-0396">Initiation factor</keyword>
<keyword evidence="5" id="KW-0131">Cell cycle</keyword>
<evidence type="ECO:0000256" key="2">
    <source>
        <dbReference type="ARBA" id="ARBA00010727"/>
    </source>
</evidence>
<dbReference type="PANTHER" id="PTHR10507">
    <property type="entry name" value="CDC45-RELATED PROTEIN"/>
    <property type="match status" value="1"/>
</dbReference>
<evidence type="ECO:0000256" key="5">
    <source>
        <dbReference type="ARBA" id="ARBA00023306"/>
    </source>
</evidence>
<dbReference type="AlphaFoldDB" id="A0A8H2ZIZ0"/>
<dbReference type="GeneID" id="64858512"/>
<evidence type="ECO:0000256" key="1">
    <source>
        <dbReference type="ARBA" id="ARBA00004123"/>
    </source>
</evidence>
<feature type="region of interest" description="Disordered" evidence="6">
    <location>
        <begin position="444"/>
        <end position="497"/>
    </location>
</feature>
<dbReference type="EMBL" id="CAEFZW010000006">
    <property type="protein sequence ID" value="CAB4255468.1"/>
    <property type="molecule type" value="Genomic_DNA"/>
</dbReference>
<dbReference type="OrthoDB" id="10258882at2759"/>
<feature type="region of interest" description="Disordered" evidence="6">
    <location>
        <begin position="172"/>
        <end position="216"/>
    </location>
</feature>
<reference evidence="7 8" key="1">
    <citation type="submission" date="2020-05" db="EMBL/GenBank/DDBJ databases">
        <authorList>
            <person name="Casaregola S."/>
            <person name="Devillers H."/>
            <person name="Grondin C."/>
        </authorList>
    </citation>
    <scope>NUCLEOTIDE SEQUENCE [LARGE SCALE GENOMIC DNA]</scope>
    <source>
        <strain evidence="7 8">CLIB 1767</strain>
    </source>
</reference>
<gene>
    <name evidence="7" type="ORF">KABA2_06S06094</name>
</gene>
<dbReference type="InterPro" id="IPR003874">
    <property type="entry name" value="CDC45"/>
</dbReference>
<evidence type="ECO:0000313" key="7">
    <source>
        <dbReference type="EMBL" id="CAB4255468.1"/>
    </source>
</evidence>
<dbReference type="RefSeq" id="XP_041407312.1">
    <property type="nucleotide sequence ID" value="XM_041551378.1"/>
</dbReference>
<keyword evidence="4" id="KW-0539">Nucleus</keyword>
<feature type="compositionally biased region" description="Acidic residues" evidence="6">
    <location>
        <begin position="175"/>
        <end position="197"/>
    </location>
</feature>
<name>A0A8H2ZIZ0_9SACH</name>
<evidence type="ECO:0000256" key="3">
    <source>
        <dbReference type="ARBA" id="ARBA00022705"/>
    </source>
</evidence>
<evidence type="ECO:0000256" key="6">
    <source>
        <dbReference type="SAM" id="MobiDB-lite"/>
    </source>
</evidence>
<dbReference type="GO" id="GO:0000727">
    <property type="term" value="P:double-strand break repair via break-induced replication"/>
    <property type="evidence" value="ECO:0007669"/>
    <property type="project" value="TreeGrafter"/>
</dbReference>
<organism evidence="7 8">
    <name type="scientific">Maudiozyma barnettii</name>
    <dbReference type="NCBI Taxonomy" id="61262"/>
    <lineage>
        <taxon>Eukaryota</taxon>
        <taxon>Fungi</taxon>
        <taxon>Dikarya</taxon>
        <taxon>Ascomycota</taxon>
        <taxon>Saccharomycotina</taxon>
        <taxon>Saccharomycetes</taxon>
        <taxon>Saccharomycetales</taxon>
        <taxon>Saccharomycetaceae</taxon>
        <taxon>Maudiozyma</taxon>
    </lineage>
</organism>
<keyword evidence="3" id="KW-0235">DNA replication</keyword>
<accession>A0A8H2ZIZ0</accession>
<feature type="compositionally biased region" description="Low complexity" evidence="6">
    <location>
        <begin position="444"/>
        <end position="461"/>
    </location>
</feature>
<feature type="compositionally biased region" description="Low complexity" evidence="6">
    <location>
        <begin position="468"/>
        <end position="477"/>
    </location>
</feature>
<sequence>MYYRIDQYTNAYNKILKESSNPSTCQLVIFVSCLNIDALCATRMLATLFKKQLVQLQIVPVFGYSELKIHYAKLDDNINSIILVGFGSYVDIETFLEIDPNEYRIEQTRNDAIITHEDTYKRHIYILDSHRPWNLDNLFGSDIVQCFDDGTVEDSLNEQKEAYFKLIELEAERDSDQDDESASESENNTDDEDDENTLDNGKRAHPDDVQDTKQVRKLRRKQISQYERILEEYYSQGTAVVNSISSQVYSLISAIGETNLAQLWLAILGATSLDTTYSAVYNNLYPIMQDEVKRLSPGNSLHVSATRSNGSNSVMKTPDTLSLEIQPDYYLFLLRHSSLYDSFYYSNFVNAKLSLWSENGKKRLHKMFARMGIPLSTAHETWLYMDNSIKRELGNIFHKNLDRYGLQDIIRDGFVRTFGYRGSISASEYVESLAALLEAGSTLNASNQSNSSSSSISTSNKNSHDRNNSGSGNNQNGEKNDGNDKHEYKEEDSIENSRKRAVTSMENIRKQWVSNFWLSWDALDEKNIDILSKGIKHAQFLQKAIFNTGVTILEKKMIKHLRIYRLCVLQDGPDLTIYQNPLTLLRLGNWLIECCAEAEDKQLLPMVLACLDEETDTYLVAGLSPRYPRGLDTLRTKEPILNNFSMAFQQITAQTDAKVKIDNFESSIIEIRKDDLSPFLEKLTLSGLL</sequence>
<proteinExistence type="inferred from homology"/>
<feature type="compositionally biased region" description="Basic and acidic residues" evidence="6">
    <location>
        <begin position="200"/>
        <end position="214"/>
    </location>
</feature>
<dbReference type="GO" id="GO:0003743">
    <property type="term" value="F:translation initiation factor activity"/>
    <property type="evidence" value="ECO:0007669"/>
    <property type="project" value="UniProtKB-KW"/>
</dbReference>
<dbReference type="GO" id="GO:0003697">
    <property type="term" value="F:single-stranded DNA binding"/>
    <property type="evidence" value="ECO:0007669"/>
    <property type="project" value="TreeGrafter"/>
</dbReference>
<keyword evidence="7" id="KW-0648">Protein biosynthesis</keyword>
<dbReference type="PANTHER" id="PTHR10507:SF0">
    <property type="entry name" value="CELL DIVISION CONTROL PROTEIN 45 HOMOLOG"/>
    <property type="match status" value="1"/>
</dbReference>
<dbReference type="GO" id="GO:1902977">
    <property type="term" value="P:mitotic DNA replication preinitiation complex assembly"/>
    <property type="evidence" value="ECO:0007669"/>
    <property type="project" value="TreeGrafter"/>
</dbReference>
<dbReference type="GO" id="GO:0003688">
    <property type="term" value="F:DNA replication origin binding"/>
    <property type="evidence" value="ECO:0007669"/>
    <property type="project" value="TreeGrafter"/>
</dbReference>
<dbReference type="GO" id="GO:0003682">
    <property type="term" value="F:chromatin binding"/>
    <property type="evidence" value="ECO:0007669"/>
    <property type="project" value="TreeGrafter"/>
</dbReference>
<dbReference type="Pfam" id="PF02724">
    <property type="entry name" value="CDC45"/>
    <property type="match status" value="1"/>
</dbReference>
<dbReference type="PROSITE" id="PS51257">
    <property type="entry name" value="PROKAR_LIPOPROTEIN"/>
    <property type="match status" value="1"/>
</dbReference>
<comment type="similarity">
    <text evidence="2">Belongs to the CDC45 family.</text>
</comment>
<feature type="compositionally biased region" description="Basic and acidic residues" evidence="6">
    <location>
        <begin position="478"/>
        <end position="497"/>
    </location>
</feature>